<accession>A0AB36TDB5</accession>
<proteinExistence type="predicted"/>
<evidence type="ECO:0000313" key="2">
    <source>
        <dbReference type="Proteomes" id="UP000223596"/>
    </source>
</evidence>
<dbReference type="AlphaFoldDB" id="A0AB36TDB5"/>
<organism evidence="1 2">
    <name type="scientific">Acetivibrio thermocellus AD2</name>
    <dbReference type="NCBI Taxonomy" id="1138384"/>
    <lineage>
        <taxon>Bacteria</taxon>
        <taxon>Bacillati</taxon>
        <taxon>Bacillota</taxon>
        <taxon>Clostridia</taxon>
        <taxon>Eubacteriales</taxon>
        <taxon>Oscillospiraceae</taxon>
        <taxon>Acetivibrio</taxon>
    </lineage>
</organism>
<evidence type="ECO:0000313" key="1">
    <source>
        <dbReference type="EMBL" id="PFH01824.1"/>
    </source>
</evidence>
<sequence length="77" mass="8835">MKGRFFDMTGNQPVKVGLRSKITNELVAVYPYSINGSPKEVEKKVFDWYYAQGCANENELPNLFVDTVTDEELKSFH</sequence>
<dbReference type="EMBL" id="PDBW01000001">
    <property type="protein sequence ID" value="PFH01824.1"/>
    <property type="molecule type" value="Genomic_DNA"/>
</dbReference>
<name>A0AB36TDB5_ACETH</name>
<dbReference type="Proteomes" id="UP000223596">
    <property type="component" value="Unassembled WGS sequence"/>
</dbReference>
<protein>
    <submittedName>
        <fullName evidence="1">Uncharacterized protein</fullName>
    </submittedName>
</protein>
<reference evidence="1 2" key="1">
    <citation type="submission" date="2017-09" db="EMBL/GenBank/DDBJ databases">
        <title>Evaluation of Pacific Biosciences Sequencing Technology to Finishing C. thermocellum Genome Sequences.</title>
        <authorList>
            <person name="Brown S."/>
        </authorList>
    </citation>
    <scope>NUCLEOTIDE SEQUENCE [LARGE SCALE GENOMIC DNA]</scope>
    <source>
        <strain evidence="1 2">AD2</strain>
    </source>
</reference>
<comment type="caution">
    <text evidence="1">The sequence shown here is derived from an EMBL/GenBank/DDBJ whole genome shotgun (WGS) entry which is preliminary data.</text>
</comment>
<gene>
    <name evidence="1" type="ORF">M972_11568</name>
</gene>
<dbReference type="RefSeq" id="WP_003516928.1">
    <property type="nucleotide sequence ID" value="NZ_CP013828.1"/>
</dbReference>